<evidence type="ECO:0000313" key="3">
    <source>
        <dbReference type="Proteomes" id="UP000053558"/>
    </source>
</evidence>
<feature type="compositionally biased region" description="Polar residues" evidence="1">
    <location>
        <begin position="151"/>
        <end position="179"/>
    </location>
</feature>
<reference evidence="3" key="1">
    <citation type="journal article" date="2012" name="Science">
        <title>The Paleozoic origin of enzymatic lignin decomposition reconstructed from 31 fungal genomes.</title>
        <authorList>
            <person name="Floudas D."/>
            <person name="Binder M."/>
            <person name="Riley R."/>
            <person name="Barry K."/>
            <person name="Blanchette R.A."/>
            <person name="Henrissat B."/>
            <person name="Martinez A.T."/>
            <person name="Otillar R."/>
            <person name="Spatafora J.W."/>
            <person name="Yadav J.S."/>
            <person name="Aerts A."/>
            <person name="Benoit I."/>
            <person name="Boyd A."/>
            <person name="Carlson A."/>
            <person name="Copeland A."/>
            <person name="Coutinho P.M."/>
            <person name="de Vries R.P."/>
            <person name="Ferreira P."/>
            <person name="Findley K."/>
            <person name="Foster B."/>
            <person name="Gaskell J."/>
            <person name="Glotzer D."/>
            <person name="Gorecki P."/>
            <person name="Heitman J."/>
            <person name="Hesse C."/>
            <person name="Hori C."/>
            <person name="Igarashi K."/>
            <person name="Jurgens J.A."/>
            <person name="Kallen N."/>
            <person name="Kersten P."/>
            <person name="Kohler A."/>
            <person name="Kuees U."/>
            <person name="Kumar T.K.A."/>
            <person name="Kuo A."/>
            <person name="LaButti K."/>
            <person name="Larrondo L.F."/>
            <person name="Lindquist E."/>
            <person name="Ling A."/>
            <person name="Lombard V."/>
            <person name="Lucas S."/>
            <person name="Lundell T."/>
            <person name="Martin R."/>
            <person name="McLaughlin D.J."/>
            <person name="Morgenstern I."/>
            <person name="Morin E."/>
            <person name="Murat C."/>
            <person name="Nagy L.G."/>
            <person name="Nolan M."/>
            <person name="Ohm R.A."/>
            <person name="Patyshakuliyeva A."/>
            <person name="Rokas A."/>
            <person name="Ruiz-Duenas F.J."/>
            <person name="Sabat G."/>
            <person name="Salamov A."/>
            <person name="Samejima M."/>
            <person name="Schmutz J."/>
            <person name="Slot J.C."/>
            <person name="St John F."/>
            <person name="Stenlid J."/>
            <person name="Sun H."/>
            <person name="Sun S."/>
            <person name="Syed K."/>
            <person name="Tsang A."/>
            <person name="Wiebenga A."/>
            <person name="Young D."/>
            <person name="Pisabarro A."/>
            <person name="Eastwood D.C."/>
            <person name="Martin F."/>
            <person name="Cullen D."/>
            <person name="Grigoriev I.V."/>
            <person name="Hibbett D.S."/>
        </authorList>
    </citation>
    <scope>NUCLEOTIDE SEQUENCE [LARGE SCALE GENOMIC DNA]</scope>
    <source>
        <strain evidence="3">RWD-64-598 SS2</strain>
    </source>
</reference>
<accession>A0A5M3N652</accession>
<gene>
    <name evidence="2" type="ORF">CONPUDRAFT_134235</name>
</gene>
<name>A0A5M3N652_CONPW</name>
<feature type="compositionally biased region" description="Basic and acidic residues" evidence="1">
    <location>
        <begin position="193"/>
        <end position="206"/>
    </location>
</feature>
<feature type="region of interest" description="Disordered" evidence="1">
    <location>
        <begin position="290"/>
        <end position="504"/>
    </location>
</feature>
<organism evidence="2 3">
    <name type="scientific">Coniophora puteana (strain RWD-64-598)</name>
    <name type="common">Brown rot fungus</name>
    <dbReference type="NCBI Taxonomy" id="741705"/>
    <lineage>
        <taxon>Eukaryota</taxon>
        <taxon>Fungi</taxon>
        <taxon>Dikarya</taxon>
        <taxon>Basidiomycota</taxon>
        <taxon>Agaricomycotina</taxon>
        <taxon>Agaricomycetes</taxon>
        <taxon>Agaricomycetidae</taxon>
        <taxon>Boletales</taxon>
        <taxon>Coniophorineae</taxon>
        <taxon>Coniophoraceae</taxon>
        <taxon>Coniophora</taxon>
    </lineage>
</organism>
<evidence type="ECO:0008006" key="4">
    <source>
        <dbReference type="Google" id="ProtNLM"/>
    </source>
</evidence>
<dbReference type="OrthoDB" id="2684446at2759"/>
<dbReference type="RefSeq" id="XP_007763555.1">
    <property type="nucleotide sequence ID" value="XM_007765365.1"/>
</dbReference>
<comment type="caution">
    <text evidence="2">The sequence shown here is derived from an EMBL/GenBank/DDBJ whole genome shotgun (WGS) entry which is preliminary data.</text>
</comment>
<keyword evidence="3" id="KW-1185">Reference proteome</keyword>
<protein>
    <recommendedName>
        <fullName evidence="4">Pal1-domain-containing protein</fullName>
    </recommendedName>
</protein>
<feature type="compositionally biased region" description="Basic and acidic residues" evidence="1">
    <location>
        <begin position="567"/>
        <end position="580"/>
    </location>
</feature>
<proteinExistence type="predicted"/>
<dbReference type="EMBL" id="JH711573">
    <property type="protein sequence ID" value="EIW86893.1"/>
    <property type="molecule type" value="Genomic_DNA"/>
</dbReference>
<dbReference type="Proteomes" id="UP000053558">
    <property type="component" value="Unassembled WGS sequence"/>
</dbReference>
<feature type="compositionally biased region" description="Basic residues" evidence="1">
    <location>
        <begin position="632"/>
        <end position="642"/>
    </location>
</feature>
<dbReference type="GeneID" id="19200583"/>
<sequence length="642" mass="69956">MTWGALYHPKQSSWDESPATVHDERALGFITDFNPYDGFGTPTPRPTAVHSHSARPMPSDLLNDPAFSPDPMANPHHDHTEPPPRVISRSPPALDTHISRSHTTLTQHAHRNLSRSPPNPSHYFDSTSMPASTPSSEAGSSVAFSPFEAPTVSSCSSEDPSDTQFSASSPSHSKHNNQYFKPKNNPVHISPPHHAEQPLQSDEHDQTYVAVTSRSPPPFLSSDGNTRGGNRQRAPARQVTSTPPNPLDRIDEMDETAQHGGGYHHSPPYEAIGSDLAHLGPPHMYNDVDVLRGNYSRSPGGDEAGPIPHALGKEKQRQRPRPSPAQNDGLSLHLEPGQILRRMPTYDPKTSVPLVGRGDIITPAGTNTKHPRIEPAILPPSDHSRSKSTSHTIISAPPRGASLARRDLHGRNATNASEPPSHYHRQDAPRDPPLPARSSRSSESYAPPNANLPPQVNSVNPPYMHASRSNVNVSNLTGGDDRGQGWEGYPISHRSSRSLDSSAMSFTSATSGSIYSAQRGGPPPNHIPKRLVMPIPLQSQHMPSRTPPSRPGGYGSSEYSGPSPLPSEEKERAAMYSDRKLLRKRTPAFPSNVPLPKHAPANQDDSPLISKKPSKKASDIEKANSVRDKEPLHRRKLSKRRN</sequence>
<evidence type="ECO:0000256" key="1">
    <source>
        <dbReference type="SAM" id="MobiDB-lite"/>
    </source>
</evidence>
<dbReference type="KEGG" id="cput:CONPUDRAFT_134235"/>
<feature type="compositionally biased region" description="Polar residues" evidence="1">
    <location>
        <begin position="124"/>
        <end position="143"/>
    </location>
</feature>
<feature type="region of interest" description="Disordered" evidence="1">
    <location>
        <begin position="538"/>
        <end position="642"/>
    </location>
</feature>
<dbReference type="AlphaFoldDB" id="A0A5M3N652"/>
<feature type="compositionally biased region" description="Polar residues" evidence="1">
    <location>
        <begin position="467"/>
        <end position="477"/>
    </location>
</feature>
<evidence type="ECO:0000313" key="2">
    <source>
        <dbReference type="EMBL" id="EIW86893.1"/>
    </source>
</evidence>
<feature type="region of interest" description="Disordered" evidence="1">
    <location>
        <begin position="37"/>
        <end position="268"/>
    </location>
</feature>
<feature type="compositionally biased region" description="Basic and acidic residues" evidence="1">
    <location>
        <begin position="616"/>
        <end position="631"/>
    </location>
</feature>